<feature type="transmembrane region" description="Helical" evidence="1">
    <location>
        <begin position="96"/>
        <end position="117"/>
    </location>
</feature>
<dbReference type="EMBL" id="VLLL01000006">
    <property type="protein sequence ID" value="TWJ11857.1"/>
    <property type="molecule type" value="Genomic_DNA"/>
</dbReference>
<evidence type="ECO:0000313" key="2">
    <source>
        <dbReference type="EMBL" id="TWJ11857.1"/>
    </source>
</evidence>
<reference evidence="2 3" key="1">
    <citation type="journal article" date="2013" name="Stand. Genomic Sci.">
        <title>Genomic Encyclopedia of Type Strains, Phase I: The one thousand microbial genomes (KMG-I) project.</title>
        <authorList>
            <person name="Kyrpides N.C."/>
            <person name="Woyke T."/>
            <person name="Eisen J.A."/>
            <person name="Garrity G."/>
            <person name="Lilburn T.G."/>
            <person name="Beck B.J."/>
            <person name="Whitman W.B."/>
            <person name="Hugenholtz P."/>
            <person name="Klenk H.P."/>
        </authorList>
    </citation>
    <scope>NUCLEOTIDE SEQUENCE [LARGE SCALE GENOMIC DNA]</scope>
    <source>
        <strain evidence="2 3">DSM 45044</strain>
    </source>
</reference>
<keyword evidence="1" id="KW-0812">Transmembrane</keyword>
<keyword evidence="1" id="KW-0472">Membrane</keyword>
<name>A0A562V224_9ACTN</name>
<dbReference type="RefSeq" id="WP_147138511.1">
    <property type="nucleotide sequence ID" value="NZ_BAABIJ010000002.1"/>
</dbReference>
<evidence type="ECO:0008006" key="4">
    <source>
        <dbReference type="Google" id="ProtNLM"/>
    </source>
</evidence>
<accession>A0A562V224</accession>
<dbReference type="OrthoDB" id="9910247at2"/>
<evidence type="ECO:0000256" key="1">
    <source>
        <dbReference type="SAM" id="Phobius"/>
    </source>
</evidence>
<organism evidence="2 3">
    <name type="scientific">Stackebrandtia albiflava</name>
    <dbReference type="NCBI Taxonomy" id="406432"/>
    <lineage>
        <taxon>Bacteria</taxon>
        <taxon>Bacillati</taxon>
        <taxon>Actinomycetota</taxon>
        <taxon>Actinomycetes</taxon>
        <taxon>Glycomycetales</taxon>
        <taxon>Glycomycetaceae</taxon>
        <taxon>Stackebrandtia</taxon>
    </lineage>
</organism>
<comment type="caution">
    <text evidence="2">The sequence shown here is derived from an EMBL/GenBank/DDBJ whole genome shotgun (WGS) entry which is preliminary data.</text>
</comment>
<dbReference type="Proteomes" id="UP000321617">
    <property type="component" value="Unassembled WGS sequence"/>
</dbReference>
<keyword evidence="1" id="KW-1133">Transmembrane helix</keyword>
<protein>
    <recommendedName>
        <fullName evidence="4">SMODS and SLOG-associating 2TM effector domain-containing protein</fullName>
    </recommendedName>
</protein>
<keyword evidence="3" id="KW-1185">Reference proteome</keyword>
<dbReference type="AlphaFoldDB" id="A0A562V224"/>
<feature type="transmembrane region" description="Helical" evidence="1">
    <location>
        <begin position="71"/>
        <end position="90"/>
    </location>
</feature>
<evidence type="ECO:0000313" key="3">
    <source>
        <dbReference type="Proteomes" id="UP000321617"/>
    </source>
</evidence>
<proteinExistence type="predicted"/>
<sequence>MLEQPGPTDGGYAYGHVYGSVQSGELDSRVVAGDARLSHTLRTEIKTLSDAARLAAEAEAKRAVLWGRVHLALGLPTAIVATVAGATSLISTTGRIAAGVLALCAAAMSAASSFLGSDTRASDAERRAAAFTTVAVDARVLATHGLDETDDGGLRRSLTSLVDRFEAIQVGDLASAEVLKAAERAR</sequence>
<gene>
    <name evidence="2" type="ORF">LX16_2594</name>
</gene>